<evidence type="ECO:0008006" key="3">
    <source>
        <dbReference type="Google" id="ProtNLM"/>
    </source>
</evidence>
<protein>
    <recommendedName>
        <fullName evidence="3">Sulfotransferase family protein</fullName>
    </recommendedName>
</protein>
<dbReference type="Proteomes" id="UP000043764">
    <property type="component" value="Unassembled WGS sequence"/>
</dbReference>
<dbReference type="EMBL" id="CVRL01000013">
    <property type="protein sequence ID" value="CRL10240.1"/>
    <property type="molecule type" value="Genomic_DNA"/>
</dbReference>
<gene>
    <name evidence="1" type="ORF">NIT7321_01084</name>
</gene>
<evidence type="ECO:0000313" key="1">
    <source>
        <dbReference type="EMBL" id="CRL10240.1"/>
    </source>
</evidence>
<reference evidence="2" key="1">
    <citation type="submission" date="2015-05" db="EMBL/GenBank/DDBJ databases">
        <authorList>
            <person name="Rodrigo-Torres Lidia"/>
            <person name="Arahal R.David."/>
        </authorList>
    </citation>
    <scope>NUCLEOTIDE SEQUENCE [LARGE SCALE GENOMIC DNA]</scope>
    <source>
        <strain evidence="2">CECT 7321</strain>
    </source>
</reference>
<dbReference type="AlphaFoldDB" id="A0A0H5DFK5"/>
<name>A0A0H5DFK5_9RHOB</name>
<sequence length="299" mass="33040">MMTVADSPTRMVSPAQWPLGSWQPDTVVRMFGMRRCGNHAVANWLQRNAPKGQALFFNNCKAARTPFAHHHGVEKNGQRVSRQDSSDLSVLGARMGQGGLMLMSYEDVVPSDHCLSRPVSGDLDETLISADVILLRGFLNWSASLVKKLQRNPDFSLAHRSGVVMRAIDSYRKMLDLAAEADALALVVIDYDQWVKDEAYRAACLGRLGLLVRDNSLGVVQSYGGGSSFDEQASGSAFGLRTDQRWQRMMDDGEYLAILHLAARDEALMRGLSRRYPDDAARLAGLTHHKLIPAEGLLQ</sequence>
<proteinExistence type="predicted"/>
<keyword evidence="2" id="KW-1185">Reference proteome</keyword>
<dbReference type="STRING" id="481446.NIT7645_02437"/>
<organism evidence="1 2">
    <name type="scientific">Phaeobacter italicus</name>
    <dbReference type="NCBI Taxonomy" id="481446"/>
    <lineage>
        <taxon>Bacteria</taxon>
        <taxon>Pseudomonadati</taxon>
        <taxon>Pseudomonadota</taxon>
        <taxon>Alphaproteobacteria</taxon>
        <taxon>Rhodobacterales</taxon>
        <taxon>Roseobacteraceae</taxon>
        <taxon>Phaeobacter</taxon>
    </lineage>
</organism>
<dbReference type="RefSeq" id="WP_050672824.1">
    <property type="nucleotide sequence ID" value="NZ_CVRL01000013.1"/>
</dbReference>
<evidence type="ECO:0000313" key="2">
    <source>
        <dbReference type="Proteomes" id="UP000043764"/>
    </source>
</evidence>
<accession>A0A0H5DFK5</accession>